<keyword evidence="2" id="KW-0614">Plasmid</keyword>
<sequence>MWLDYDTISVTSDENHPVTRVPTVEVQSPAGSLDVDSLFEEIEEADSFAGLSGGTSDGPIPIDKNTTTVQAAEEENPDLASLGKDLLAGYANWKGGQADFDPQDDPLHYIWYDAPELILGAILAGGVAYKGVQGLGSLVPAESSTEEPSTTTQPRLPLENRPYRVFVSHSWKYSEQRERIEEFLDSEERLNWQNFSVPEDEPLEFEDANDLRQQLYRQVGQANVVVVLSGMYVSYSGWIEEEIELAKHFEKPVIGVQPHGNERLPKSVREAADEVVGWRQRSIVNAIARHG</sequence>
<dbReference type="EMBL" id="CP001367">
    <property type="protein sequence ID" value="ACM58823.1"/>
    <property type="molecule type" value="Genomic_DNA"/>
</dbReference>
<reference evidence="2 3" key="1">
    <citation type="journal article" date="2016" name="Stand. Genomic Sci.">
        <title>Complete genome sequence of the Antarctic Halorubrum lacusprofundi type strain ACAM 34.</title>
        <authorList>
            <person name="Anderson I.J."/>
            <person name="DasSarma P."/>
            <person name="Lucas S."/>
            <person name="Copeland A."/>
            <person name="Lapidus A."/>
            <person name="Del Rio T.G."/>
            <person name="Tice H."/>
            <person name="Dalin E."/>
            <person name="Bruce D.C."/>
            <person name="Goodwin L."/>
            <person name="Pitluck S."/>
            <person name="Sims D."/>
            <person name="Brettin T.S."/>
            <person name="Detter J.C."/>
            <person name="Han C.S."/>
            <person name="Larimer F."/>
            <person name="Hauser L."/>
            <person name="Land M."/>
            <person name="Ivanova N."/>
            <person name="Richardson P."/>
            <person name="Cavicchioli R."/>
            <person name="DasSarma S."/>
            <person name="Woese C.R."/>
            <person name="Kyrpides N.C."/>
        </authorList>
    </citation>
    <scope>NUCLEOTIDE SEQUENCE [LARGE SCALE GENOMIC DNA]</scope>
    <source>
        <strain evidence="3">ATCC 49239 / DSM 5036 / JCM 8891 / ACAM 34</strain>
    </source>
</reference>
<organism evidence="2 3">
    <name type="scientific">Halorubrum lacusprofundi (strain ATCC 49239 / DSM 5036 / JCM 8891 / ACAM 34)</name>
    <dbReference type="NCBI Taxonomy" id="416348"/>
    <lineage>
        <taxon>Archaea</taxon>
        <taxon>Methanobacteriati</taxon>
        <taxon>Methanobacteriota</taxon>
        <taxon>Stenosarchaea group</taxon>
        <taxon>Halobacteria</taxon>
        <taxon>Halobacteriales</taxon>
        <taxon>Haloferacaceae</taxon>
        <taxon>Halorubrum</taxon>
    </lineage>
</organism>
<name>B9LWI2_HALLT</name>
<dbReference type="AlphaFoldDB" id="B9LWI2"/>
<geneLocation type="plasmid" evidence="2 3">
    <name>pHLAC01</name>
</geneLocation>
<dbReference type="eggNOG" id="arCOG06471">
    <property type="taxonomic scope" value="Archaea"/>
</dbReference>
<evidence type="ECO:0000259" key="1">
    <source>
        <dbReference type="Pfam" id="PF08937"/>
    </source>
</evidence>
<dbReference type="InterPro" id="IPR015032">
    <property type="entry name" value="ThsB__TIR-like_domain"/>
</dbReference>
<dbReference type="HOGENOM" id="CLU_955124_0_0_2"/>
<dbReference type="SUPFAM" id="SSF52206">
    <property type="entry name" value="Hypothetical protein MTH538"/>
    <property type="match status" value="1"/>
</dbReference>
<accession>B9LWI2</accession>
<keyword evidence="3" id="KW-1185">Reference proteome</keyword>
<dbReference type="Gene3D" id="3.40.50.9200">
    <property type="entry name" value="Hypothetical protein MTH538"/>
    <property type="match status" value="1"/>
</dbReference>
<evidence type="ECO:0000313" key="3">
    <source>
        <dbReference type="Proteomes" id="UP000000740"/>
    </source>
</evidence>
<protein>
    <recommendedName>
        <fullName evidence="1">Thoeris protein ThsB TIR-like domain-containing protein</fullName>
    </recommendedName>
</protein>
<proteinExistence type="predicted"/>
<dbReference type="KEGG" id="hla:Hlac_3297"/>
<feature type="domain" description="Thoeris protein ThsB TIR-like" evidence="1">
    <location>
        <begin position="166"/>
        <end position="262"/>
    </location>
</feature>
<dbReference type="Pfam" id="PF08937">
    <property type="entry name" value="ThsB_TIR"/>
    <property type="match status" value="1"/>
</dbReference>
<dbReference type="Proteomes" id="UP000000740">
    <property type="component" value="Plasmid pHLAC01"/>
</dbReference>
<dbReference type="InterPro" id="IPR036490">
    <property type="entry name" value="ThsB_TIR-like_sf"/>
</dbReference>
<evidence type="ECO:0000313" key="2">
    <source>
        <dbReference type="EMBL" id="ACM58823.1"/>
    </source>
</evidence>
<gene>
    <name evidence="2" type="ordered locus">Hlac_3297</name>
</gene>